<dbReference type="STRING" id="1818881.A3196_04425"/>
<dbReference type="Gene3D" id="3.30.310.70">
    <property type="entry name" value="TT1751-like domain"/>
    <property type="match status" value="1"/>
</dbReference>
<organism evidence="3 4">
    <name type="scientific">Candidatus Thiodiazotropha endoloripes</name>
    <dbReference type="NCBI Taxonomy" id="1818881"/>
    <lineage>
        <taxon>Bacteria</taxon>
        <taxon>Pseudomonadati</taxon>
        <taxon>Pseudomonadota</taxon>
        <taxon>Gammaproteobacteria</taxon>
        <taxon>Chromatiales</taxon>
        <taxon>Sedimenticolaceae</taxon>
        <taxon>Candidatus Thiodiazotropha</taxon>
    </lineage>
</organism>
<dbReference type="InterPro" id="IPR005180">
    <property type="entry name" value="DUF302"/>
</dbReference>
<feature type="domain" description="DUF302" evidence="2">
    <location>
        <begin position="73"/>
        <end position="132"/>
    </location>
</feature>
<evidence type="ECO:0000256" key="1">
    <source>
        <dbReference type="SAM" id="SignalP"/>
    </source>
</evidence>
<evidence type="ECO:0000313" key="4">
    <source>
        <dbReference type="Proteomes" id="UP000094849"/>
    </source>
</evidence>
<keyword evidence="4" id="KW-1185">Reference proteome</keyword>
<dbReference type="SUPFAM" id="SSF103247">
    <property type="entry name" value="TT1751-like"/>
    <property type="match status" value="1"/>
</dbReference>
<evidence type="ECO:0000259" key="2">
    <source>
        <dbReference type="Pfam" id="PF03625"/>
    </source>
</evidence>
<sequence length="169" mass="18572">MKLSTKYNLCFLAFLLLTFNLSAGEDPEVEIADIYQSVIKMSLASGVSLADAGDAMTSKAAELNLRLVGRQKVHEEVRARGLKSPHLEILQFCDPEDAVQMVVSDPLYSAYMPCRISLVEDQHGKAWLYMLNLDMLINSTSLSPELQTIAIRVNQAMLAVMTAGATGDF</sequence>
<reference evidence="3 4" key="1">
    <citation type="submission" date="2016-03" db="EMBL/GenBank/DDBJ databases">
        <title>Chemosynthetic sulphur-oxidizing symbionts of marine invertebrate animals are capable of nitrogen fixation.</title>
        <authorList>
            <person name="Petersen J.M."/>
            <person name="Kemper A."/>
            <person name="Gruber-Vodicka H."/>
            <person name="Cardini U."/>
            <person name="Geest Mvander."/>
            <person name="Kleiner M."/>
            <person name="Bulgheresi S."/>
            <person name="Fussmann M."/>
            <person name="Herbold C."/>
            <person name="Seah B.K.B."/>
            <person name="Antony C.Paul."/>
            <person name="Liu D."/>
            <person name="Belitz A."/>
            <person name="Weber M."/>
        </authorList>
    </citation>
    <scope>NUCLEOTIDE SEQUENCE [LARGE SCALE GENOMIC DNA]</scope>
    <source>
        <strain evidence="3">G_D</strain>
    </source>
</reference>
<dbReference type="RefSeq" id="WP_069003163.1">
    <property type="nucleotide sequence ID" value="NZ_LVJW01000006.1"/>
</dbReference>
<keyword evidence="1" id="KW-0732">Signal</keyword>
<comment type="caution">
    <text evidence="3">The sequence shown here is derived from an EMBL/GenBank/DDBJ whole genome shotgun (WGS) entry which is preliminary data.</text>
</comment>
<gene>
    <name evidence="3" type="ORF">A3196_04425</name>
</gene>
<feature type="signal peptide" evidence="1">
    <location>
        <begin position="1"/>
        <end position="23"/>
    </location>
</feature>
<proteinExistence type="predicted"/>
<protein>
    <recommendedName>
        <fullName evidence="2">DUF302 domain-containing protein</fullName>
    </recommendedName>
</protein>
<dbReference type="AlphaFoldDB" id="A0A1E2UMW4"/>
<dbReference type="Pfam" id="PF03625">
    <property type="entry name" value="DUF302"/>
    <property type="match status" value="1"/>
</dbReference>
<feature type="chain" id="PRO_5009119037" description="DUF302 domain-containing protein" evidence="1">
    <location>
        <begin position="24"/>
        <end position="169"/>
    </location>
</feature>
<dbReference type="EMBL" id="LVJZ01000003">
    <property type="protein sequence ID" value="ODB96073.1"/>
    <property type="molecule type" value="Genomic_DNA"/>
</dbReference>
<name>A0A1E2UMW4_9GAMM</name>
<dbReference type="CDD" id="cd14797">
    <property type="entry name" value="DUF302"/>
    <property type="match status" value="1"/>
</dbReference>
<accession>A0A1E2UMW4</accession>
<dbReference type="Proteomes" id="UP000094849">
    <property type="component" value="Unassembled WGS sequence"/>
</dbReference>
<evidence type="ECO:0000313" key="3">
    <source>
        <dbReference type="EMBL" id="ODB96073.1"/>
    </source>
</evidence>
<dbReference type="InterPro" id="IPR035923">
    <property type="entry name" value="TT1751-like_sf"/>
</dbReference>
<dbReference type="OrthoDB" id="9783833at2"/>